<feature type="region of interest" description="Disordered" evidence="1">
    <location>
        <begin position="1"/>
        <end position="30"/>
    </location>
</feature>
<evidence type="ECO:0000256" key="1">
    <source>
        <dbReference type="SAM" id="MobiDB-lite"/>
    </source>
</evidence>
<reference evidence="2 3" key="1">
    <citation type="journal article" date="2023" name="Sci. Data">
        <title>Genome assembly of the Korean intertidal mud-creeper Batillaria attramentaria.</title>
        <authorList>
            <person name="Patra A.K."/>
            <person name="Ho P.T."/>
            <person name="Jun S."/>
            <person name="Lee S.J."/>
            <person name="Kim Y."/>
            <person name="Won Y.J."/>
        </authorList>
    </citation>
    <scope>NUCLEOTIDE SEQUENCE [LARGE SCALE GENOMIC DNA]</scope>
    <source>
        <strain evidence="2">Wonlab-2016</strain>
    </source>
</reference>
<comment type="caution">
    <text evidence="2">The sequence shown here is derived from an EMBL/GenBank/DDBJ whole genome shotgun (WGS) entry which is preliminary data.</text>
</comment>
<evidence type="ECO:0000313" key="2">
    <source>
        <dbReference type="EMBL" id="KAK7488688.1"/>
    </source>
</evidence>
<gene>
    <name evidence="2" type="ORF">BaRGS_00020141</name>
</gene>
<protein>
    <submittedName>
        <fullName evidence="2">Uncharacterized protein</fullName>
    </submittedName>
</protein>
<name>A0ABD0KNR9_9CAEN</name>
<organism evidence="2 3">
    <name type="scientific">Batillaria attramentaria</name>
    <dbReference type="NCBI Taxonomy" id="370345"/>
    <lineage>
        <taxon>Eukaryota</taxon>
        <taxon>Metazoa</taxon>
        <taxon>Spiralia</taxon>
        <taxon>Lophotrochozoa</taxon>
        <taxon>Mollusca</taxon>
        <taxon>Gastropoda</taxon>
        <taxon>Caenogastropoda</taxon>
        <taxon>Sorbeoconcha</taxon>
        <taxon>Cerithioidea</taxon>
        <taxon>Batillariidae</taxon>
        <taxon>Batillaria</taxon>
    </lineage>
</organism>
<accession>A0ABD0KNR9</accession>
<keyword evidence="3" id="KW-1185">Reference proteome</keyword>
<dbReference type="EMBL" id="JACVVK020000148">
    <property type="protein sequence ID" value="KAK7488688.1"/>
    <property type="molecule type" value="Genomic_DNA"/>
</dbReference>
<proteinExistence type="predicted"/>
<dbReference type="Proteomes" id="UP001519460">
    <property type="component" value="Unassembled WGS sequence"/>
</dbReference>
<sequence>MNFRGLEGQGYIGNQSSREKWGSKTRHTFSPRPAKMEAWSVWVSDGAKRPSHSRLPHLPPMSSAVWLELIESASVESFKGRHSRREVLDAVLRYISYQKQT</sequence>
<dbReference type="AlphaFoldDB" id="A0ABD0KNR9"/>
<evidence type="ECO:0000313" key="3">
    <source>
        <dbReference type="Proteomes" id="UP001519460"/>
    </source>
</evidence>